<dbReference type="EMBL" id="AE001437">
    <property type="protein sequence ID" value="AAK78784.1"/>
    <property type="molecule type" value="Genomic_DNA"/>
</dbReference>
<dbReference type="HOGENOM" id="CLU_159381_2_2_9"/>
<dbReference type="InterPro" id="IPR001109">
    <property type="entry name" value="Hydrogenase_HupF/HypC"/>
</dbReference>
<dbReference type="GO" id="GO:1902670">
    <property type="term" value="F:carbon dioxide binding"/>
    <property type="evidence" value="ECO:0007669"/>
    <property type="project" value="TreeGrafter"/>
</dbReference>
<dbReference type="Proteomes" id="UP000000814">
    <property type="component" value="Chromosome"/>
</dbReference>
<comment type="similarity">
    <text evidence="1">Belongs to the HupF/HypC family.</text>
</comment>
<dbReference type="SUPFAM" id="SSF159127">
    <property type="entry name" value="HupF/HypC-like"/>
    <property type="match status" value="1"/>
</dbReference>
<dbReference type="PATRIC" id="fig|272562.8.peg.1014"/>
<evidence type="ECO:0000313" key="3">
    <source>
        <dbReference type="Proteomes" id="UP000000814"/>
    </source>
</evidence>
<dbReference type="GO" id="GO:0005506">
    <property type="term" value="F:iron ion binding"/>
    <property type="evidence" value="ECO:0007669"/>
    <property type="project" value="TreeGrafter"/>
</dbReference>
<dbReference type="AlphaFoldDB" id="Q97KV8"/>
<dbReference type="GO" id="GO:0051604">
    <property type="term" value="P:protein maturation"/>
    <property type="evidence" value="ECO:0007669"/>
    <property type="project" value="TreeGrafter"/>
</dbReference>
<protein>
    <submittedName>
        <fullName evidence="2">Hydrogenase expression factor (HybG)</fullName>
    </submittedName>
</protein>
<sequence length="71" mass="7846">MCLAVPGEVLKISDCRGVVKVGNLKREVFMHLVPEVKIGQYVLIHAGCAIEIIDEKAAKETLEILRKLSDD</sequence>
<dbReference type="PANTHER" id="PTHR35177:SF2">
    <property type="entry name" value="HYDROGENASE MATURATION FACTOR HYBG"/>
    <property type="match status" value="1"/>
</dbReference>
<name>Q97KV8_CLOAB</name>
<dbReference type="Gene3D" id="2.30.30.140">
    <property type="match status" value="1"/>
</dbReference>
<gene>
    <name evidence="2" type="primary">hybG</name>
    <name evidence="2" type="ordered locus">CA_C0808</name>
</gene>
<dbReference type="Pfam" id="PF01455">
    <property type="entry name" value="HupF_HypC"/>
    <property type="match status" value="1"/>
</dbReference>
<dbReference type="PRINTS" id="PR00445">
    <property type="entry name" value="HUPFHYPC"/>
</dbReference>
<dbReference type="PANTHER" id="PTHR35177">
    <property type="entry name" value="HYDROGENASE MATURATION FACTOR HYBG"/>
    <property type="match status" value="1"/>
</dbReference>
<reference evidence="2 3" key="1">
    <citation type="journal article" date="2001" name="J. Bacteriol.">
        <title>Genome sequence and comparative analysis of the solvent-producing bacterium Clostridium acetobutylicum.</title>
        <authorList>
            <person name="Nolling J."/>
            <person name="Breton G."/>
            <person name="Omelchenko M.V."/>
            <person name="Makarova K.S."/>
            <person name="Zeng Q."/>
            <person name="Gibson R."/>
            <person name="Lee H.M."/>
            <person name="Dubois J."/>
            <person name="Qiu D."/>
            <person name="Hitti J."/>
            <person name="Wolf Y.I."/>
            <person name="Tatusov R.L."/>
            <person name="Sabathe F."/>
            <person name="Doucette-Stamm L."/>
            <person name="Soucaille P."/>
            <person name="Daly M.J."/>
            <person name="Bennett G.N."/>
            <person name="Koonin E.V."/>
            <person name="Smith D.R."/>
        </authorList>
    </citation>
    <scope>NUCLEOTIDE SEQUENCE [LARGE SCALE GENOMIC DNA]</scope>
    <source>
        <strain evidence="3">ATCC 824 / DSM 792 / JCM 1419 / LMG 5710 / VKM B-1787</strain>
    </source>
</reference>
<dbReference type="NCBIfam" id="TIGR00074">
    <property type="entry name" value="hypC_hupF"/>
    <property type="match status" value="1"/>
</dbReference>
<dbReference type="RefSeq" id="WP_010964126.1">
    <property type="nucleotide sequence ID" value="NC_003030.1"/>
</dbReference>
<dbReference type="eggNOG" id="COG0298">
    <property type="taxonomic scope" value="Bacteria"/>
</dbReference>
<dbReference type="KEGG" id="cac:CA_C0808"/>
<dbReference type="GeneID" id="44997319"/>
<keyword evidence="3" id="KW-1185">Reference proteome</keyword>
<dbReference type="OrthoDB" id="9806017at2"/>
<proteinExistence type="inferred from homology"/>
<organism evidence="2 3">
    <name type="scientific">Clostridium acetobutylicum (strain ATCC 824 / DSM 792 / JCM 1419 / IAM 19013 / LMG 5710 / NBRC 13948 / NRRL B-527 / VKM B-1787 / 2291 / W)</name>
    <dbReference type="NCBI Taxonomy" id="272562"/>
    <lineage>
        <taxon>Bacteria</taxon>
        <taxon>Bacillati</taxon>
        <taxon>Bacillota</taxon>
        <taxon>Clostridia</taxon>
        <taxon>Eubacteriales</taxon>
        <taxon>Clostridiaceae</taxon>
        <taxon>Clostridium</taxon>
    </lineage>
</organism>
<evidence type="ECO:0000313" key="2">
    <source>
        <dbReference type="EMBL" id="AAK78784.1"/>
    </source>
</evidence>
<accession>Q97KV8</accession>
<evidence type="ECO:0000256" key="1">
    <source>
        <dbReference type="ARBA" id="ARBA00006018"/>
    </source>
</evidence>
<dbReference type="FunFam" id="2.30.30.140:FF:000022">
    <property type="entry name" value="Hydrogenase assembly chaperone HybG"/>
    <property type="match status" value="1"/>
</dbReference>
<dbReference type="STRING" id="272562.CA_C0808"/>
<dbReference type="PIR" id="E96999">
    <property type="entry name" value="E96999"/>
</dbReference>